<proteinExistence type="predicted"/>
<dbReference type="EMBL" id="GGEC01015015">
    <property type="protein sequence ID" value="MBW95498.1"/>
    <property type="molecule type" value="Transcribed_RNA"/>
</dbReference>
<dbReference type="AlphaFoldDB" id="A0A2P2JPV7"/>
<name>A0A2P2JPV7_RHIMU</name>
<protein>
    <submittedName>
        <fullName evidence="1">Uncharacterized protein</fullName>
    </submittedName>
</protein>
<reference evidence="1" key="1">
    <citation type="submission" date="2018-02" db="EMBL/GenBank/DDBJ databases">
        <title>Rhizophora mucronata_Transcriptome.</title>
        <authorList>
            <person name="Meera S.P."/>
            <person name="Sreeshan A."/>
            <person name="Augustine A."/>
        </authorList>
    </citation>
    <scope>NUCLEOTIDE SEQUENCE</scope>
    <source>
        <tissue evidence="1">Leaf</tissue>
    </source>
</reference>
<evidence type="ECO:0000313" key="1">
    <source>
        <dbReference type="EMBL" id="MBW95498.1"/>
    </source>
</evidence>
<organism evidence="1">
    <name type="scientific">Rhizophora mucronata</name>
    <name type="common">Asiatic mangrove</name>
    <dbReference type="NCBI Taxonomy" id="61149"/>
    <lineage>
        <taxon>Eukaryota</taxon>
        <taxon>Viridiplantae</taxon>
        <taxon>Streptophyta</taxon>
        <taxon>Embryophyta</taxon>
        <taxon>Tracheophyta</taxon>
        <taxon>Spermatophyta</taxon>
        <taxon>Magnoliopsida</taxon>
        <taxon>eudicotyledons</taxon>
        <taxon>Gunneridae</taxon>
        <taxon>Pentapetalae</taxon>
        <taxon>rosids</taxon>
        <taxon>fabids</taxon>
        <taxon>Malpighiales</taxon>
        <taxon>Rhizophoraceae</taxon>
        <taxon>Rhizophora</taxon>
    </lineage>
</organism>
<sequence>MTAPTPNCFRRGTSLRNGTAPSKRCWSTWSHHRNSGSTLFLITLYKRVG</sequence>
<accession>A0A2P2JPV7</accession>